<proteinExistence type="predicted"/>
<name>A0ABD2P553_9CUCU</name>
<organism evidence="1 2">
    <name type="scientific">Cryptolaemus montrouzieri</name>
    <dbReference type="NCBI Taxonomy" id="559131"/>
    <lineage>
        <taxon>Eukaryota</taxon>
        <taxon>Metazoa</taxon>
        <taxon>Ecdysozoa</taxon>
        <taxon>Arthropoda</taxon>
        <taxon>Hexapoda</taxon>
        <taxon>Insecta</taxon>
        <taxon>Pterygota</taxon>
        <taxon>Neoptera</taxon>
        <taxon>Endopterygota</taxon>
        <taxon>Coleoptera</taxon>
        <taxon>Polyphaga</taxon>
        <taxon>Cucujiformia</taxon>
        <taxon>Coccinelloidea</taxon>
        <taxon>Coccinellidae</taxon>
        <taxon>Scymninae</taxon>
        <taxon>Scymnini</taxon>
        <taxon>Cryptolaemus</taxon>
    </lineage>
</organism>
<protein>
    <submittedName>
        <fullName evidence="1">Uncharacterized protein</fullName>
    </submittedName>
</protein>
<accession>A0ABD2P553</accession>
<comment type="caution">
    <text evidence="1">The sequence shown here is derived from an EMBL/GenBank/DDBJ whole genome shotgun (WGS) entry which is preliminary data.</text>
</comment>
<dbReference type="PANTHER" id="PTHR47510">
    <property type="entry name" value="REVERSE TRANSCRIPTASE DOMAIN-CONTAINING PROTEIN"/>
    <property type="match status" value="1"/>
</dbReference>
<sequence length="205" mass="24229">MQATEWTNPDDLCNGIIRAFTTSQSKKFLKDRFRNNSAPWFNVEIYELLRERNFHYLREAYRDAQLALKKAIFERKKQYFHDKIRRAADDSKKLWKSLNELVSGSSKKESKQIKSLTKDNVEISDAKQIAQELNHFFTSIGHQVDHSPPPWGYAPPRPHSERDMFCWRPTTPNEIREIIRAMKPGKTIGQYHFVSHLEGTRNMYQ</sequence>
<gene>
    <name evidence="1" type="ORF">HHI36_000475</name>
</gene>
<keyword evidence="2" id="KW-1185">Reference proteome</keyword>
<dbReference type="Proteomes" id="UP001516400">
    <property type="component" value="Unassembled WGS sequence"/>
</dbReference>
<dbReference type="EMBL" id="JABFTP020000185">
    <property type="protein sequence ID" value="KAL3285960.1"/>
    <property type="molecule type" value="Genomic_DNA"/>
</dbReference>
<reference evidence="1 2" key="1">
    <citation type="journal article" date="2021" name="BMC Biol.">
        <title>Horizontally acquired antibacterial genes associated with adaptive radiation of ladybird beetles.</title>
        <authorList>
            <person name="Li H.S."/>
            <person name="Tang X.F."/>
            <person name="Huang Y.H."/>
            <person name="Xu Z.Y."/>
            <person name="Chen M.L."/>
            <person name="Du X.Y."/>
            <person name="Qiu B.Y."/>
            <person name="Chen P.T."/>
            <person name="Zhang W."/>
            <person name="Slipinski A."/>
            <person name="Escalona H.E."/>
            <person name="Waterhouse R.M."/>
            <person name="Zwick A."/>
            <person name="Pang H."/>
        </authorList>
    </citation>
    <scope>NUCLEOTIDE SEQUENCE [LARGE SCALE GENOMIC DNA]</scope>
    <source>
        <strain evidence="1">SYSU2018</strain>
    </source>
</reference>
<dbReference type="AlphaFoldDB" id="A0ABD2P553"/>
<dbReference type="PANTHER" id="PTHR47510:SF3">
    <property type="entry name" value="ENDO_EXONUCLEASE_PHOSPHATASE DOMAIN-CONTAINING PROTEIN"/>
    <property type="match status" value="1"/>
</dbReference>
<evidence type="ECO:0000313" key="1">
    <source>
        <dbReference type="EMBL" id="KAL3285960.1"/>
    </source>
</evidence>
<evidence type="ECO:0000313" key="2">
    <source>
        <dbReference type="Proteomes" id="UP001516400"/>
    </source>
</evidence>